<dbReference type="GO" id="GO:0006351">
    <property type="term" value="P:DNA-templated transcription"/>
    <property type="evidence" value="ECO:0007669"/>
    <property type="project" value="InterPro"/>
</dbReference>
<reference evidence="1" key="1">
    <citation type="submission" date="2021-10" db="EMBL/GenBank/DDBJ databases">
        <title>Tropical sea cucumber genome reveals ecological adaptation and Cuvierian tubules defense mechanism.</title>
        <authorList>
            <person name="Chen T."/>
        </authorList>
    </citation>
    <scope>NUCLEOTIDE SEQUENCE</scope>
    <source>
        <strain evidence="1">Nanhai2018</strain>
        <tissue evidence="1">Muscle</tissue>
    </source>
</reference>
<evidence type="ECO:0000313" key="1">
    <source>
        <dbReference type="EMBL" id="KAJ8038918.1"/>
    </source>
</evidence>
<comment type="caution">
    <text evidence="1">The sequence shown here is derived from an EMBL/GenBank/DDBJ whole genome shotgun (WGS) entry which is preliminary data.</text>
</comment>
<gene>
    <name evidence="1" type="ORF">HOLleu_16478</name>
</gene>
<evidence type="ECO:0000313" key="2">
    <source>
        <dbReference type="Proteomes" id="UP001152320"/>
    </source>
</evidence>
<keyword evidence="2" id="KW-1185">Reference proteome</keyword>
<dbReference type="Proteomes" id="UP001152320">
    <property type="component" value="Chromosome 7"/>
</dbReference>
<dbReference type="PANTHER" id="PTHR21243">
    <property type="entry name" value="PROTEIN SCAI"/>
    <property type="match status" value="1"/>
</dbReference>
<proteinExistence type="predicted"/>
<organism evidence="1 2">
    <name type="scientific">Holothuria leucospilota</name>
    <name type="common">Black long sea cucumber</name>
    <name type="synonym">Mertensiothuria leucospilota</name>
    <dbReference type="NCBI Taxonomy" id="206669"/>
    <lineage>
        <taxon>Eukaryota</taxon>
        <taxon>Metazoa</taxon>
        <taxon>Echinodermata</taxon>
        <taxon>Eleutherozoa</taxon>
        <taxon>Echinozoa</taxon>
        <taxon>Holothuroidea</taxon>
        <taxon>Aspidochirotacea</taxon>
        <taxon>Aspidochirotida</taxon>
        <taxon>Holothuriidae</taxon>
        <taxon>Holothuria</taxon>
    </lineage>
</organism>
<dbReference type="OrthoDB" id="525027at2759"/>
<dbReference type="GO" id="GO:0003714">
    <property type="term" value="F:transcription corepressor activity"/>
    <property type="evidence" value="ECO:0007669"/>
    <property type="project" value="InterPro"/>
</dbReference>
<name>A0A9Q1C638_HOLLE</name>
<dbReference type="AlphaFoldDB" id="A0A9Q1C638"/>
<dbReference type="EMBL" id="JAIZAY010000007">
    <property type="protein sequence ID" value="KAJ8038918.1"/>
    <property type="molecule type" value="Genomic_DNA"/>
</dbReference>
<accession>A0A9Q1C638</accession>
<dbReference type="Pfam" id="PF12070">
    <property type="entry name" value="SCAI"/>
    <property type="match status" value="1"/>
</dbReference>
<protein>
    <submittedName>
        <fullName evidence="1">Protein SCAI</fullName>
    </submittedName>
</protein>
<sequence length="331" mass="37411">MGHLTLQDALIVGNCLQQVKFSELTLDMYHMLQTIEREPTLTMEGGKHHQNTKSVKRSNPHKYLLYKPTFGQFTTYLSTGMKELPEDGALLLYLSADPAKPPSNSKGEDIAYDLGGVATNSKKDSLEAKKKTGMLKDVHCIHPGDLYPFSRRPLFLIIDSPNSDAFRNFPNLFGQPLVSLMSPSFLPVTLQDESANKGNLFTLFLHSPLMGFCYVSAIPDVQESLWGNCQAMVTKILADLDSQIIRSKTVDVAFKQFYGDDFLRLLILRFCFCYVTLRYHRGFKDSSYYPQSFPDLRGHEILESQSVHKLLLDLAAMLDIRPVFLEPGELE</sequence>
<dbReference type="InterPro" id="IPR022709">
    <property type="entry name" value="SCAI"/>
</dbReference>